<dbReference type="Proteomes" id="UP000248899">
    <property type="component" value="Unassembled WGS sequence"/>
</dbReference>
<dbReference type="PANTHER" id="PTHR35175">
    <property type="entry name" value="DUF1289 DOMAIN-CONTAINING PROTEIN"/>
    <property type="match status" value="1"/>
</dbReference>
<protein>
    <submittedName>
        <fullName evidence="1">DUF1289 domain-containing protein</fullName>
    </submittedName>
</protein>
<dbReference type="InterPro" id="IPR010710">
    <property type="entry name" value="DUF1289"/>
</dbReference>
<dbReference type="Pfam" id="PF06945">
    <property type="entry name" value="DUF1289"/>
    <property type="match status" value="1"/>
</dbReference>
<dbReference type="AlphaFoldDB" id="A0AAQ0FAG2"/>
<evidence type="ECO:0000313" key="1">
    <source>
        <dbReference type="EMBL" id="RAQ01115.1"/>
    </source>
</evidence>
<sequence length="75" mass="8845">MAVKSPCVELCVFDDRIGFCVGCLRTRDEVHDWKRGTDRRRHKILNGGTRRQASCSWRHRRRCTDDQTSRAEKQP</sequence>
<reference evidence="1 2" key="1">
    <citation type="submission" date="2018-06" db="EMBL/GenBank/DDBJ databases">
        <title>Towards the identification of Burkholderia cepacia strain which caused fatal septicemia.</title>
        <authorList>
            <person name="Bui L.A.T."/>
            <person name="Zakharova I.B."/>
            <person name="Shpak I.M."/>
            <person name="Teteryatnikova N."/>
            <person name="Ustinov D.V."/>
            <person name="Kuzyutina Y.A."/>
            <person name="Nguyen H.N."/>
            <person name="Antonov A.S."/>
            <person name="Avdyusheva E.F."/>
            <person name="Victorov D.V."/>
        </authorList>
    </citation>
    <scope>NUCLEOTIDE SEQUENCE [LARGE SCALE GENOMIC DNA]</scope>
    <source>
        <strain evidence="1 2">PT02</strain>
    </source>
</reference>
<comment type="caution">
    <text evidence="1">The sequence shown here is derived from an EMBL/GenBank/DDBJ whole genome shotgun (WGS) entry which is preliminary data.</text>
</comment>
<organism evidence="1 2">
    <name type="scientific">Burkholderia cepacia</name>
    <name type="common">Pseudomonas cepacia</name>
    <dbReference type="NCBI Taxonomy" id="292"/>
    <lineage>
        <taxon>Bacteria</taxon>
        <taxon>Pseudomonadati</taxon>
        <taxon>Pseudomonadota</taxon>
        <taxon>Betaproteobacteria</taxon>
        <taxon>Burkholderiales</taxon>
        <taxon>Burkholderiaceae</taxon>
        <taxon>Burkholderia</taxon>
        <taxon>Burkholderia cepacia complex</taxon>
    </lineage>
</organism>
<evidence type="ECO:0000313" key="2">
    <source>
        <dbReference type="Proteomes" id="UP000248899"/>
    </source>
</evidence>
<name>A0AAQ0FAG2_BURCE</name>
<dbReference type="EMBL" id="QLUZ01000029">
    <property type="protein sequence ID" value="RAQ01115.1"/>
    <property type="molecule type" value="Genomic_DNA"/>
</dbReference>
<accession>A0AAQ0FAG2</accession>
<dbReference type="PANTHER" id="PTHR35175:SF2">
    <property type="entry name" value="DUF1289 DOMAIN-CONTAINING PROTEIN"/>
    <property type="match status" value="1"/>
</dbReference>
<proteinExistence type="predicted"/>
<gene>
    <name evidence="1" type="ORF">DPR02_32945</name>
</gene>
<dbReference type="RefSeq" id="WP_081079021.1">
    <property type="nucleotide sequence ID" value="NZ_CP192561.1"/>
</dbReference>